<protein>
    <submittedName>
        <fullName evidence="2">Uncharacterized protein</fullName>
    </submittedName>
</protein>
<dbReference type="OrthoDB" id="10400681at2759"/>
<evidence type="ECO:0000256" key="1">
    <source>
        <dbReference type="SAM" id="MobiDB-lite"/>
    </source>
</evidence>
<feature type="region of interest" description="Disordered" evidence="1">
    <location>
        <begin position="22"/>
        <end position="49"/>
    </location>
</feature>
<evidence type="ECO:0000313" key="3">
    <source>
        <dbReference type="Proteomes" id="UP000076863"/>
    </source>
</evidence>
<reference evidence="2 3" key="1">
    <citation type="journal article" date="2016" name="Genome Biol. Evol.">
        <title>Divergent and convergent evolution of fungal pathogenicity.</title>
        <authorList>
            <person name="Shang Y."/>
            <person name="Xiao G."/>
            <person name="Zheng P."/>
            <person name="Cen K."/>
            <person name="Zhan S."/>
            <person name="Wang C."/>
        </authorList>
    </citation>
    <scope>NUCLEOTIDE SEQUENCE [LARGE SCALE GENOMIC DNA]</scope>
    <source>
        <strain evidence="2 3">RCEF 3172</strain>
    </source>
</reference>
<name>A0A167DXF7_9HYPO</name>
<gene>
    <name evidence="2" type="ORF">BBO_04927</name>
</gene>
<dbReference type="Proteomes" id="UP000076863">
    <property type="component" value="Unassembled WGS sequence"/>
</dbReference>
<dbReference type="EMBL" id="AZHA01000013">
    <property type="protein sequence ID" value="OAA43012.1"/>
    <property type="molecule type" value="Genomic_DNA"/>
</dbReference>
<proteinExistence type="predicted"/>
<organism evidence="2 3">
    <name type="scientific">Beauveria brongniartii RCEF 3172</name>
    <dbReference type="NCBI Taxonomy" id="1081107"/>
    <lineage>
        <taxon>Eukaryota</taxon>
        <taxon>Fungi</taxon>
        <taxon>Dikarya</taxon>
        <taxon>Ascomycota</taxon>
        <taxon>Pezizomycotina</taxon>
        <taxon>Sordariomycetes</taxon>
        <taxon>Hypocreomycetidae</taxon>
        <taxon>Hypocreales</taxon>
        <taxon>Cordycipitaceae</taxon>
        <taxon>Beauveria</taxon>
        <taxon>Beauveria brongniartii</taxon>
    </lineage>
</organism>
<comment type="caution">
    <text evidence="2">The sequence shown here is derived from an EMBL/GenBank/DDBJ whole genome shotgun (WGS) entry which is preliminary data.</text>
</comment>
<keyword evidence="3" id="KW-1185">Reference proteome</keyword>
<feature type="region of interest" description="Disordered" evidence="1">
    <location>
        <begin position="108"/>
        <end position="131"/>
    </location>
</feature>
<dbReference type="AlphaFoldDB" id="A0A167DXF7"/>
<sequence>MVEKIHQLFDVILHALTPNTVSAHPLQSEEPPTTKKRRLSESGRAEFDRKLDDPSNIDIVGDRGEITLAQMFFIIGGTVAHLWRLFYEIRLSGDSVTAVALNPSLDTSWSTSLARSNHRQSTRGKKSPSSI</sequence>
<accession>A0A167DXF7</accession>
<evidence type="ECO:0000313" key="2">
    <source>
        <dbReference type="EMBL" id="OAA43012.1"/>
    </source>
</evidence>
<feature type="compositionally biased region" description="Basic residues" evidence="1">
    <location>
        <begin position="116"/>
        <end position="131"/>
    </location>
</feature>
<feature type="compositionally biased region" description="Basic and acidic residues" evidence="1">
    <location>
        <begin position="39"/>
        <end position="49"/>
    </location>
</feature>